<dbReference type="Proteomes" id="UP000228886">
    <property type="component" value="Unassembled WGS sequence"/>
</dbReference>
<sequence>MNEKAQLKIGEILINRNLITEGELQKALSLQRKGELLGQTLVRLDILNEADLVEALSEQLKISFVKLNYFSLDKELMKIIPESLAREHQVIPLKIEGTILTLATADPLNIFVLDHISQITGYIVEPVIASPSEIKKTINQYYGLKEKETEKVAIESAGIEDVTAETPTIKLVD</sequence>
<evidence type="ECO:0000259" key="1">
    <source>
        <dbReference type="Pfam" id="PF05157"/>
    </source>
</evidence>
<dbReference type="GO" id="GO:0005886">
    <property type="term" value="C:plasma membrane"/>
    <property type="evidence" value="ECO:0007669"/>
    <property type="project" value="TreeGrafter"/>
</dbReference>
<dbReference type="PANTHER" id="PTHR30258:SF1">
    <property type="entry name" value="PROTEIN TRANSPORT PROTEIN HOFB HOMOLOG"/>
    <property type="match status" value="1"/>
</dbReference>
<evidence type="ECO:0000313" key="3">
    <source>
        <dbReference type="Proteomes" id="UP000228886"/>
    </source>
</evidence>
<dbReference type="Pfam" id="PF05157">
    <property type="entry name" value="MshEN"/>
    <property type="match status" value="1"/>
</dbReference>
<feature type="non-terminal residue" evidence="2">
    <location>
        <position position="173"/>
    </location>
</feature>
<accession>A0A2M7E9Q0</accession>
<dbReference type="InterPro" id="IPR037257">
    <property type="entry name" value="T2SS_E_N_sf"/>
</dbReference>
<proteinExistence type="predicted"/>
<feature type="domain" description="Type II secretion system protein GspE N-terminal" evidence="1">
    <location>
        <begin position="61"/>
        <end position="146"/>
    </location>
</feature>
<dbReference type="InterPro" id="IPR007831">
    <property type="entry name" value="T2SS_GspE_N"/>
</dbReference>
<gene>
    <name evidence="2" type="ORF">COS11_02215</name>
</gene>
<dbReference type="EMBL" id="PETL01000109">
    <property type="protein sequence ID" value="PIV64434.1"/>
    <property type="molecule type" value="Genomic_DNA"/>
</dbReference>
<evidence type="ECO:0000313" key="2">
    <source>
        <dbReference type="EMBL" id="PIV64434.1"/>
    </source>
</evidence>
<organism evidence="2 3">
    <name type="scientific">bacterium (Candidatus Ratteibacteria) CG01_land_8_20_14_3_00_40_19</name>
    <dbReference type="NCBI Taxonomy" id="2014290"/>
    <lineage>
        <taxon>Bacteria</taxon>
        <taxon>Candidatus Ratteibacteria</taxon>
    </lineage>
</organism>
<dbReference type="GO" id="GO:0016887">
    <property type="term" value="F:ATP hydrolysis activity"/>
    <property type="evidence" value="ECO:0007669"/>
    <property type="project" value="TreeGrafter"/>
</dbReference>
<protein>
    <submittedName>
        <fullName evidence="2">Type II secretion system protein GspE</fullName>
    </submittedName>
</protein>
<dbReference type="Gene3D" id="3.30.300.160">
    <property type="entry name" value="Type II secretion system, protein E, N-terminal domain"/>
    <property type="match status" value="1"/>
</dbReference>
<comment type="caution">
    <text evidence="2">The sequence shown here is derived from an EMBL/GenBank/DDBJ whole genome shotgun (WGS) entry which is preliminary data.</text>
</comment>
<dbReference type="SUPFAM" id="SSF160246">
    <property type="entry name" value="EspE N-terminal domain-like"/>
    <property type="match status" value="1"/>
</dbReference>
<dbReference type="FunFam" id="3.30.300.160:FF:000002">
    <property type="entry name" value="Type II secretion system protein E"/>
    <property type="match status" value="1"/>
</dbReference>
<dbReference type="PANTHER" id="PTHR30258">
    <property type="entry name" value="TYPE II SECRETION SYSTEM PROTEIN GSPE-RELATED"/>
    <property type="match status" value="1"/>
</dbReference>
<reference evidence="3" key="1">
    <citation type="submission" date="2017-09" db="EMBL/GenBank/DDBJ databases">
        <title>Depth-based differentiation of microbial function through sediment-hosted aquifers and enrichment of novel symbionts in the deep terrestrial subsurface.</title>
        <authorList>
            <person name="Probst A.J."/>
            <person name="Ladd B."/>
            <person name="Jarett J.K."/>
            <person name="Geller-Mcgrath D.E."/>
            <person name="Sieber C.M.K."/>
            <person name="Emerson J.B."/>
            <person name="Anantharaman K."/>
            <person name="Thomas B.C."/>
            <person name="Malmstrom R."/>
            <person name="Stieglmeier M."/>
            <person name="Klingl A."/>
            <person name="Woyke T."/>
            <person name="Ryan C.M."/>
            <person name="Banfield J.F."/>
        </authorList>
    </citation>
    <scope>NUCLEOTIDE SEQUENCE [LARGE SCALE GENOMIC DNA]</scope>
</reference>
<dbReference type="AlphaFoldDB" id="A0A2M7E9Q0"/>
<name>A0A2M7E9Q0_9BACT</name>